<comment type="caution">
    <text evidence="2">The sequence shown here is derived from an EMBL/GenBank/DDBJ whole genome shotgun (WGS) entry which is preliminary data.</text>
</comment>
<dbReference type="Proteomes" id="UP000276133">
    <property type="component" value="Unassembled WGS sequence"/>
</dbReference>
<protein>
    <submittedName>
        <fullName evidence="2">Uncharacterized protein</fullName>
    </submittedName>
</protein>
<dbReference type="AlphaFoldDB" id="A0A3M7PDS9"/>
<sequence>MPSDPKDERIKNFVIVQNFFDPLQFLSFFSEQHELIIYLKNRVVKNWNRLSECVIENLICGCSPAIFVYLALGNFAILKSTFKI</sequence>
<evidence type="ECO:0000313" key="2">
    <source>
        <dbReference type="EMBL" id="RMZ96920.1"/>
    </source>
</evidence>
<proteinExistence type="predicted"/>
<dbReference type="EMBL" id="REGN01011776">
    <property type="protein sequence ID" value="RMZ96920.1"/>
    <property type="molecule type" value="Genomic_DNA"/>
</dbReference>
<keyword evidence="3" id="KW-1185">Reference proteome</keyword>
<evidence type="ECO:0000256" key="1">
    <source>
        <dbReference type="SAM" id="Phobius"/>
    </source>
</evidence>
<accession>A0A3M7PDS9</accession>
<evidence type="ECO:0000313" key="3">
    <source>
        <dbReference type="Proteomes" id="UP000276133"/>
    </source>
</evidence>
<keyword evidence="1" id="KW-1133">Transmembrane helix</keyword>
<organism evidence="2 3">
    <name type="scientific">Brachionus plicatilis</name>
    <name type="common">Marine rotifer</name>
    <name type="synonym">Brachionus muelleri</name>
    <dbReference type="NCBI Taxonomy" id="10195"/>
    <lineage>
        <taxon>Eukaryota</taxon>
        <taxon>Metazoa</taxon>
        <taxon>Spiralia</taxon>
        <taxon>Gnathifera</taxon>
        <taxon>Rotifera</taxon>
        <taxon>Eurotatoria</taxon>
        <taxon>Monogononta</taxon>
        <taxon>Pseudotrocha</taxon>
        <taxon>Ploima</taxon>
        <taxon>Brachionidae</taxon>
        <taxon>Brachionus</taxon>
    </lineage>
</organism>
<keyword evidence="1" id="KW-0472">Membrane</keyword>
<gene>
    <name evidence="2" type="ORF">BpHYR1_024383</name>
</gene>
<name>A0A3M7PDS9_BRAPC</name>
<keyword evidence="1" id="KW-0812">Transmembrane</keyword>
<reference evidence="2 3" key="1">
    <citation type="journal article" date="2018" name="Sci. Rep.">
        <title>Genomic signatures of local adaptation to the degree of environmental predictability in rotifers.</title>
        <authorList>
            <person name="Franch-Gras L."/>
            <person name="Hahn C."/>
            <person name="Garcia-Roger E.M."/>
            <person name="Carmona M.J."/>
            <person name="Serra M."/>
            <person name="Gomez A."/>
        </authorList>
    </citation>
    <scope>NUCLEOTIDE SEQUENCE [LARGE SCALE GENOMIC DNA]</scope>
    <source>
        <strain evidence="2">HYR1</strain>
    </source>
</reference>
<feature type="transmembrane region" description="Helical" evidence="1">
    <location>
        <begin position="54"/>
        <end position="78"/>
    </location>
</feature>